<comment type="caution">
    <text evidence="3">The sequence shown here is derived from an EMBL/GenBank/DDBJ whole genome shotgun (WGS) entry which is preliminary data.</text>
</comment>
<keyword evidence="4" id="KW-1185">Reference proteome</keyword>
<feature type="compositionally biased region" description="Polar residues" evidence="2">
    <location>
        <begin position="389"/>
        <end position="398"/>
    </location>
</feature>
<feature type="compositionally biased region" description="Acidic residues" evidence="2">
    <location>
        <begin position="319"/>
        <end position="331"/>
    </location>
</feature>
<evidence type="ECO:0000256" key="2">
    <source>
        <dbReference type="SAM" id="MobiDB-lite"/>
    </source>
</evidence>
<feature type="region of interest" description="Disordered" evidence="2">
    <location>
        <begin position="314"/>
        <end position="431"/>
    </location>
</feature>
<dbReference type="Proteomes" id="UP001190700">
    <property type="component" value="Unassembled WGS sequence"/>
</dbReference>
<accession>A0AAE0G456</accession>
<dbReference type="EMBL" id="LGRX02009988">
    <property type="protein sequence ID" value="KAK3271122.1"/>
    <property type="molecule type" value="Genomic_DNA"/>
</dbReference>
<keyword evidence="1" id="KW-0175">Coiled coil</keyword>
<gene>
    <name evidence="3" type="ORF">CYMTET_20507</name>
</gene>
<evidence type="ECO:0000313" key="3">
    <source>
        <dbReference type="EMBL" id="KAK3271122.1"/>
    </source>
</evidence>
<feature type="compositionally biased region" description="Acidic residues" evidence="2">
    <location>
        <begin position="338"/>
        <end position="348"/>
    </location>
</feature>
<name>A0AAE0G456_9CHLO</name>
<protein>
    <submittedName>
        <fullName evidence="3">Uncharacterized protein</fullName>
    </submittedName>
</protein>
<dbReference type="AlphaFoldDB" id="A0AAE0G456"/>
<evidence type="ECO:0000256" key="1">
    <source>
        <dbReference type="SAM" id="Coils"/>
    </source>
</evidence>
<sequence>MASADENLEIYCQVCSPDTKLPWFWSKEFGAQHSVRNETSGDARCCYWKLENGVWKQCKKPAMVSGQPFCGYKHWSKTMPFTHPKLAQPVYQEIYGTDAGEYKVVAKKLASITKDGFMQNNTVEKIRKRSSGAANESVTKSREETMRLLKLAEESEKKFAAENALADQTLHTTLTQSSFASTPPQYKPLLLEGNVEEVGEKLSGMKVDNNKATDITNELEALRDQSDVQLQRIAELEKLWKVSENKLAKWKSAFSAQKRENFDKSNKLNELKSQLRSMTDENMQLKTVEKKNAERCAALEQTAANLQDELDAYTSASESGDEGEDHGEDAGDGIAAVDPDDNESDGEGETLGSQDSQDSGMEEDFDNTYEGYQGMPVTSPAREEVAVGASTSQNATEPQQKRRTKEEKEKLVGIAYYKSPTTRSKAKKTSK</sequence>
<reference evidence="3 4" key="1">
    <citation type="journal article" date="2015" name="Genome Biol. Evol.">
        <title>Comparative Genomics of a Bacterivorous Green Alga Reveals Evolutionary Causalities and Consequences of Phago-Mixotrophic Mode of Nutrition.</title>
        <authorList>
            <person name="Burns J.A."/>
            <person name="Paasch A."/>
            <person name="Narechania A."/>
            <person name="Kim E."/>
        </authorList>
    </citation>
    <scope>NUCLEOTIDE SEQUENCE [LARGE SCALE GENOMIC DNA]</scope>
    <source>
        <strain evidence="3 4">PLY_AMNH</strain>
    </source>
</reference>
<evidence type="ECO:0000313" key="4">
    <source>
        <dbReference type="Proteomes" id="UP001190700"/>
    </source>
</evidence>
<organism evidence="3 4">
    <name type="scientific">Cymbomonas tetramitiformis</name>
    <dbReference type="NCBI Taxonomy" id="36881"/>
    <lineage>
        <taxon>Eukaryota</taxon>
        <taxon>Viridiplantae</taxon>
        <taxon>Chlorophyta</taxon>
        <taxon>Pyramimonadophyceae</taxon>
        <taxon>Pyramimonadales</taxon>
        <taxon>Pyramimonadaceae</taxon>
        <taxon>Cymbomonas</taxon>
    </lineage>
</organism>
<proteinExistence type="predicted"/>
<feature type="coiled-coil region" evidence="1">
    <location>
        <begin position="205"/>
        <end position="239"/>
    </location>
</feature>